<comment type="similarity">
    <text evidence="2">Belongs to the glycosyltransferase 34 family.</text>
</comment>
<accession>A0A6J1HHU0</accession>
<dbReference type="FunFam" id="3.90.550.10:FF:000127">
    <property type="entry name" value="Probable glycosyltransferase 7"/>
    <property type="match status" value="1"/>
</dbReference>
<keyword evidence="10" id="KW-0325">Glycoprotein</keyword>
<dbReference type="AlphaFoldDB" id="A0A6J1HHU0"/>
<evidence type="ECO:0000256" key="8">
    <source>
        <dbReference type="ARBA" id="ARBA00023034"/>
    </source>
</evidence>
<dbReference type="InterPro" id="IPR008630">
    <property type="entry name" value="Glyco_trans_34"/>
</dbReference>
<dbReference type="InterPro" id="IPR029044">
    <property type="entry name" value="Nucleotide-diphossugar_trans"/>
</dbReference>
<dbReference type="RefSeq" id="XP_022963375.1">
    <property type="nucleotide sequence ID" value="XM_023107607.1"/>
</dbReference>
<evidence type="ECO:0000256" key="1">
    <source>
        <dbReference type="ARBA" id="ARBA00004323"/>
    </source>
</evidence>
<dbReference type="GO" id="GO:0005802">
    <property type="term" value="C:trans-Golgi network"/>
    <property type="evidence" value="ECO:0007669"/>
    <property type="project" value="TreeGrafter"/>
</dbReference>
<organism evidence="11 12">
    <name type="scientific">Cucurbita moschata</name>
    <name type="common">Winter crookneck squash</name>
    <name type="synonym">Cucurbita pepo var. moschata</name>
    <dbReference type="NCBI Taxonomy" id="3662"/>
    <lineage>
        <taxon>Eukaryota</taxon>
        <taxon>Viridiplantae</taxon>
        <taxon>Streptophyta</taxon>
        <taxon>Embryophyta</taxon>
        <taxon>Tracheophyta</taxon>
        <taxon>Spermatophyta</taxon>
        <taxon>Magnoliopsida</taxon>
        <taxon>eudicotyledons</taxon>
        <taxon>Gunneridae</taxon>
        <taxon>Pentapetalae</taxon>
        <taxon>rosids</taxon>
        <taxon>fabids</taxon>
        <taxon>Cucurbitales</taxon>
        <taxon>Cucurbitaceae</taxon>
        <taxon>Cucurbiteae</taxon>
        <taxon>Cucurbita</taxon>
    </lineage>
</organism>
<dbReference type="GO" id="GO:0008378">
    <property type="term" value="F:galactosyltransferase activity"/>
    <property type="evidence" value="ECO:0007669"/>
    <property type="project" value="TreeGrafter"/>
</dbReference>
<sequence length="428" mass="50049">MALQSRIRWLSCNVFLLLGGAFLLFLFNSSLSSTSIFKLPTYVFTAGDRFVDEIDTPDQTFYDDPKLSYSIERRIKNWDHKRKAWLNHHRRLAAGADERILMVTGSQPAMCKNPIGDHLLLRLLKNKMDYCRIHGYDIFYNNAYLQPQMDSFWAKLPIIRATMMAHPEVEWIWWMDSDAVFTDMEFKIPIERYKNHNLVVHGWPSMVYEKGDNKSWTGLNAGVFLIRNCQWSMDLMDSWAKMGPQSPDYKKWGPILTTTFKDKPFPLPDDQSALIYLISMEGRKWADKVYLEGEYYLESYWIGMVGWYDNITAQYTEMEKREPGLRRRHAERVSRFYAGLREPVIKKAGLRNGAGRRPFVTHFTGCQPCSGNHNPMYDGDTCWQEMGRALNFADNQVLRTYGFLHQDLDSSAVYSLPFDYPHTNIIHQ</sequence>
<dbReference type="PANTHER" id="PTHR31311:SF17">
    <property type="entry name" value="GALACTOSYL TRANSFERASE GMA12_MNN10 FAMILY PROTEIN"/>
    <property type="match status" value="1"/>
</dbReference>
<keyword evidence="5" id="KW-0812">Transmembrane</keyword>
<evidence type="ECO:0000313" key="12">
    <source>
        <dbReference type="RefSeq" id="XP_022963375.1"/>
    </source>
</evidence>
<dbReference type="GeneID" id="111463601"/>
<name>A0A6J1HHU0_CUCMO</name>
<dbReference type="SMR" id="A0A6J1HHU0"/>
<evidence type="ECO:0000256" key="9">
    <source>
        <dbReference type="ARBA" id="ARBA00023136"/>
    </source>
</evidence>
<keyword evidence="11" id="KW-1185">Reference proteome</keyword>
<evidence type="ECO:0000256" key="7">
    <source>
        <dbReference type="ARBA" id="ARBA00022989"/>
    </source>
</evidence>
<reference evidence="12" key="1">
    <citation type="submission" date="2025-08" db="UniProtKB">
        <authorList>
            <consortium name="RefSeq"/>
        </authorList>
    </citation>
    <scope>IDENTIFICATION</scope>
    <source>
        <tissue evidence="12">Young leaves</tissue>
    </source>
</reference>
<keyword evidence="9" id="KW-0472">Membrane</keyword>
<evidence type="ECO:0000256" key="10">
    <source>
        <dbReference type="ARBA" id="ARBA00023180"/>
    </source>
</evidence>
<dbReference type="Proteomes" id="UP000504609">
    <property type="component" value="Unplaced"/>
</dbReference>
<evidence type="ECO:0000256" key="4">
    <source>
        <dbReference type="ARBA" id="ARBA00022679"/>
    </source>
</evidence>
<dbReference type="KEGG" id="cmos:111463601"/>
<evidence type="ECO:0000256" key="5">
    <source>
        <dbReference type="ARBA" id="ARBA00022692"/>
    </source>
</evidence>
<evidence type="ECO:0000256" key="6">
    <source>
        <dbReference type="ARBA" id="ARBA00022968"/>
    </source>
</evidence>
<keyword evidence="4" id="KW-0808">Transferase</keyword>
<gene>
    <name evidence="12" type="primary">LOC111463601</name>
</gene>
<comment type="subcellular location">
    <subcellularLocation>
        <location evidence="1">Golgi apparatus membrane</location>
        <topology evidence="1">Single-pass type II membrane protein</topology>
    </subcellularLocation>
</comment>
<dbReference type="PANTHER" id="PTHR31311">
    <property type="entry name" value="XYLOGLUCAN 6-XYLOSYLTRANSFERASE 5-RELATED-RELATED"/>
    <property type="match status" value="1"/>
</dbReference>
<keyword evidence="8" id="KW-0333">Golgi apparatus</keyword>
<dbReference type="GO" id="GO:0000139">
    <property type="term" value="C:Golgi membrane"/>
    <property type="evidence" value="ECO:0007669"/>
    <property type="project" value="UniProtKB-SubCell"/>
</dbReference>
<evidence type="ECO:0000256" key="3">
    <source>
        <dbReference type="ARBA" id="ARBA00022676"/>
    </source>
</evidence>
<dbReference type="Pfam" id="PF05637">
    <property type="entry name" value="Glyco_transf_34"/>
    <property type="match status" value="1"/>
</dbReference>
<proteinExistence type="inferred from homology"/>
<keyword evidence="7" id="KW-1133">Transmembrane helix</keyword>
<evidence type="ECO:0000313" key="11">
    <source>
        <dbReference type="Proteomes" id="UP000504609"/>
    </source>
</evidence>
<keyword evidence="3" id="KW-0328">Glycosyltransferase</keyword>
<keyword evidence="6" id="KW-0735">Signal-anchor</keyword>
<protein>
    <submittedName>
        <fullName evidence="12">Glycosyltransferase 6-like</fullName>
    </submittedName>
</protein>
<dbReference type="Gene3D" id="3.90.550.10">
    <property type="entry name" value="Spore Coat Polysaccharide Biosynthesis Protein SpsA, Chain A"/>
    <property type="match status" value="1"/>
</dbReference>
<dbReference type="GO" id="GO:0005768">
    <property type="term" value="C:endosome"/>
    <property type="evidence" value="ECO:0007669"/>
    <property type="project" value="TreeGrafter"/>
</dbReference>
<evidence type="ECO:0000256" key="2">
    <source>
        <dbReference type="ARBA" id="ARBA00005664"/>
    </source>
</evidence>